<dbReference type="Proteomes" id="UP000184387">
    <property type="component" value="Unassembled WGS sequence"/>
</dbReference>
<dbReference type="EMBL" id="FQZF01000026">
    <property type="protein sequence ID" value="SHJ95194.1"/>
    <property type="molecule type" value="Genomic_DNA"/>
</dbReference>
<dbReference type="PROSITE" id="PS51257">
    <property type="entry name" value="PROKAR_LIPOPROTEIN"/>
    <property type="match status" value="1"/>
</dbReference>
<evidence type="ECO:0000313" key="2">
    <source>
        <dbReference type="EMBL" id="SHJ95194.1"/>
    </source>
</evidence>
<keyword evidence="1" id="KW-0732">Signal</keyword>
<dbReference type="RefSeq" id="WP_175562682.1">
    <property type="nucleotide sequence ID" value="NZ_FQZF01000026.1"/>
</dbReference>
<protein>
    <submittedName>
        <fullName evidence="2">Uncharacterized protein</fullName>
    </submittedName>
</protein>
<proteinExistence type="predicted"/>
<reference evidence="2 3" key="1">
    <citation type="submission" date="2016-11" db="EMBL/GenBank/DDBJ databases">
        <authorList>
            <person name="Jaros S."/>
            <person name="Januszkiewicz K."/>
            <person name="Wedrychowicz H."/>
        </authorList>
    </citation>
    <scope>NUCLEOTIDE SEQUENCE [LARGE SCALE GENOMIC DNA]</scope>
    <source>
        <strain evidence="2 3">DSM 14916</strain>
    </source>
</reference>
<organism evidence="2 3">
    <name type="scientific">Muricoccus roseus</name>
    <dbReference type="NCBI Taxonomy" id="198092"/>
    <lineage>
        <taxon>Bacteria</taxon>
        <taxon>Pseudomonadati</taxon>
        <taxon>Pseudomonadota</taxon>
        <taxon>Alphaproteobacteria</taxon>
        <taxon>Acetobacterales</taxon>
        <taxon>Roseomonadaceae</taxon>
        <taxon>Muricoccus</taxon>
    </lineage>
</organism>
<evidence type="ECO:0000256" key="1">
    <source>
        <dbReference type="SAM" id="SignalP"/>
    </source>
</evidence>
<dbReference type="AlphaFoldDB" id="A0A1M6NHV7"/>
<sequence length="56" mass="5450">MRLLPILAVAAASLSLAACTVNTAPANPQPPVAATVVTPAPMMTAPAAGSTVVVRP</sequence>
<evidence type="ECO:0000313" key="3">
    <source>
        <dbReference type="Proteomes" id="UP000184387"/>
    </source>
</evidence>
<keyword evidence="3" id="KW-1185">Reference proteome</keyword>
<name>A0A1M6NHV7_9PROT</name>
<gene>
    <name evidence="2" type="ORF">SAMN02745194_03804</name>
</gene>
<accession>A0A1M6NHV7</accession>
<feature type="signal peptide" evidence="1">
    <location>
        <begin position="1"/>
        <end position="17"/>
    </location>
</feature>
<feature type="chain" id="PRO_5012229384" evidence="1">
    <location>
        <begin position="18"/>
        <end position="56"/>
    </location>
</feature>